<dbReference type="Proteomes" id="UP000199504">
    <property type="component" value="Unassembled WGS sequence"/>
</dbReference>
<dbReference type="AlphaFoldDB" id="A0A1C4UDT7"/>
<organism evidence="3 4">
    <name type="scientific">Micromonospora mirobrigensis</name>
    <dbReference type="NCBI Taxonomy" id="262898"/>
    <lineage>
        <taxon>Bacteria</taxon>
        <taxon>Bacillati</taxon>
        <taxon>Actinomycetota</taxon>
        <taxon>Actinomycetes</taxon>
        <taxon>Micromonosporales</taxon>
        <taxon>Micromonosporaceae</taxon>
        <taxon>Micromonospora</taxon>
    </lineage>
</organism>
<evidence type="ECO:0000313" key="4">
    <source>
        <dbReference type="Proteomes" id="UP000199504"/>
    </source>
</evidence>
<feature type="transmembrane region" description="Helical" evidence="2">
    <location>
        <begin position="229"/>
        <end position="250"/>
    </location>
</feature>
<evidence type="ECO:0000256" key="1">
    <source>
        <dbReference type="SAM" id="MobiDB-lite"/>
    </source>
</evidence>
<keyword evidence="2" id="KW-0472">Membrane</keyword>
<feature type="region of interest" description="Disordered" evidence="1">
    <location>
        <begin position="317"/>
        <end position="346"/>
    </location>
</feature>
<feature type="transmembrane region" description="Helical" evidence="2">
    <location>
        <begin position="53"/>
        <end position="77"/>
    </location>
</feature>
<feature type="transmembrane region" description="Helical" evidence="2">
    <location>
        <begin position="86"/>
        <end position="105"/>
    </location>
</feature>
<sequence>MNATRPAVRGKIRHRALAATLAALALAMAATSLVGPLGLGLMRYRTSPNTLHQLLGSDLAALVAVAPLTVAAAVLALRRHPVAPPLAVGLAVYALYTYAQVIIGQEYLREPGNVERFFPLLLVVFLLAEAVLVLGWRALPPTLPSPSPRLGRVAGLTLLVVAAFLVFGLHLRSMVMAWSDPSSLTEYASSPTPFWMVKLMDLGVVAPAAVVVGVGMLRRAGWARRAAYALLTGWTCLAASVTAMAVVMAVDGDPDASVALACGSGVAAIALGGLTVAFYRSLMTRCRTAPATPMCWCAPDVPRDVALGWMPTPRAVPASTARPAGTMKPVQASPGGPVDSRRRSNL</sequence>
<dbReference type="OrthoDB" id="3778270at2"/>
<proteinExistence type="predicted"/>
<name>A0A1C4UDT7_9ACTN</name>
<feature type="transmembrane region" description="Helical" evidence="2">
    <location>
        <begin position="195"/>
        <end position="217"/>
    </location>
</feature>
<accession>A0A1C4UDT7</accession>
<evidence type="ECO:0000313" key="3">
    <source>
        <dbReference type="EMBL" id="SCE69845.1"/>
    </source>
</evidence>
<gene>
    <name evidence="3" type="ORF">GA0070564_101407</name>
</gene>
<keyword evidence="2" id="KW-1133">Transmembrane helix</keyword>
<feature type="transmembrane region" description="Helical" evidence="2">
    <location>
        <begin position="117"/>
        <end position="139"/>
    </location>
</feature>
<reference evidence="4" key="1">
    <citation type="submission" date="2016-06" db="EMBL/GenBank/DDBJ databases">
        <authorList>
            <person name="Varghese N."/>
            <person name="Submissions Spin"/>
        </authorList>
    </citation>
    <scope>NUCLEOTIDE SEQUENCE [LARGE SCALE GENOMIC DNA]</scope>
    <source>
        <strain evidence="4">DSM 44830</strain>
    </source>
</reference>
<dbReference type="RefSeq" id="WP_091601599.1">
    <property type="nucleotide sequence ID" value="NZ_FMCX01000001.1"/>
</dbReference>
<dbReference type="EMBL" id="FMCX01000001">
    <property type="protein sequence ID" value="SCE69845.1"/>
    <property type="molecule type" value="Genomic_DNA"/>
</dbReference>
<evidence type="ECO:0000256" key="2">
    <source>
        <dbReference type="SAM" id="Phobius"/>
    </source>
</evidence>
<feature type="transmembrane region" description="Helical" evidence="2">
    <location>
        <begin position="151"/>
        <end position="175"/>
    </location>
</feature>
<keyword evidence="2" id="KW-0812">Transmembrane</keyword>
<protein>
    <submittedName>
        <fullName evidence="3">Uncharacterized protein</fullName>
    </submittedName>
</protein>
<keyword evidence="4" id="KW-1185">Reference proteome</keyword>
<feature type="transmembrane region" description="Helical" evidence="2">
    <location>
        <begin position="256"/>
        <end position="279"/>
    </location>
</feature>